<dbReference type="Proteomes" id="UP000220768">
    <property type="component" value="Unassembled WGS sequence"/>
</dbReference>
<dbReference type="AlphaFoldDB" id="A0A2A6JHF9"/>
<keyword evidence="2" id="KW-1185">Reference proteome</keyword>
<gene>
    <name evidence="1" type="ORF">CO666_02570</name>
</gene>
<comment type="caution">
    <text evidence="1">The sequence shown here is derived from an EMBL/GenBank/DDBJ whole genome shotgun (WGS) entry which is preliminary data.</text>
</comment>
<accession>A0A2A6JHF9</accession>
<sequence length="248" mass="28228">MRVARKDLEDGLGTLYPAFLEYPFPSSLDASPLRDAEKFLTALKSAPLREIQAAELAEYAASAITTVGSADDFKHFLPRILHCAVLSPSSYGFEPPIIASKLLLCDWQQWPIAEQAAVANFFYSAWAYKRLLDPDFDASAWHWIVAMARLDLQFEACLDLWLKQPTPNAFIQLADADLQSLYRGNGFWQDVAREKRDLALEWFKGDVIENAFIGLIDAIPPQRHWIVDRLLDEIRELRRLPPRIEVPA</sequence>
<name>A0A2A6JHF9_9HYPH</name>
<reference evidence="1 2" key="1">
    <citation type="submission" date="2017-09" db="EMBL/GenBank/DDBJ databases">
        <title>Comparative genomics of rhizobia isolated from Phaseolus vulgaris in China.</title>
        <authorList>
            <person name="Tong W."/>
        </authorList>
    </citation>
    <scope>NUCLEOTIDE SEQUENCE [LARGE SCALE GENOMIC DNA]</scope>
    <source>
        <strain evidence="1 2">C5</strain>
    </source>
</reference>
<evidence type="ECO:0000313" key="1">
    <source>
        <dbReference type="EMBL" id="PDT05507.1"/>
    </source>
</evidence>
<organism evidence="1 2">
    <name type="scientific">Rhizobium chutanense</name>
    <dbReference type="NCBI Taxonomy" id="2035448"/>
    <lineage>
        <taxon>Bacteria</taxon>
        <taxon>Pseudomonadati</taxon>
        <taxon>Pseudomonadota</taxon>
        <taxon>Alphaproteobacteria</taxon>
        <taxon>Hyphomicrobiales</taxon>
        <taxon>Rhizobiaceae</taxon>
        <taxon>Rhizobium/Agrobacterium group</taxon>
        <taxon>Rhizobium</taxon>
    </lineage>
</organism>
<proteinExistence type="predicted"/>
<protein>
    <submittedName>
        <fullName evidence="1">Uncharacterized protein</fullName>
    </submittedName>
</protein>
<evidence type="ECO:0000313" key="2">
    <source>
        <dbReference type="Proteomes" id="UP000220768"/>
    </source>
</evidence>
<dbReference type="EMBL" id="NWSV01000002">
    <property type="protein sequence ID" value="PDT05507.1"/>
    <property type="molecule type" value="Genomic_DNA"/>
</dbReference>